<dbReference type="InterPro" id="IPR011701">
    <property type="entry name" value="MFS"/>
</dbReference>
<feature type="transmembrane region" description="Helical" evidence="5">
    <location>
        <begin position="225"/>
        <end position="245"/>
    </location>
</feature>
<dbReference type="Gene3D" id="1.20.1250.20">
    <property type="entry name" value="MFS general substrate transporter like domains"/>
    <property type="match status" value="1"/>
</dbReference>
<feature type="transmembrane region" description="Helical" evidence="5">
    <location>
        <begin position="185"/>
        <end position="205"/>
    </location>
</feature>
<evidence type="ECO:0000256" key="3">
    <source>
        <dbReference type="ARBA" id="ARBA00022989"/>
    </source>
</evidence>
<proteinExistence type="predicted"/>
<evidence type="ECO:0000256" key="5">
    <source>
        <dbReference type="SAM" id="Phobius"/>
    </source>
</evidence>
<dbReference type="PANTHER" id="PTHR23542">
    <property type="match status" value="1"/>
</dbReference>
<dbReference type="EMBL" id="CACRYJ010000034">
    <property type="protein sequence ID" value="VZO37399.1"/>
    <property type="molecule type" value="Genomic_DNA"/>
</dbReference>
<reference evidence="7 8" key="1">
    <citation type="submission" date="2019-11" db="EMBL/GenBank/DDBJ databases">
        <authorList>
            <person name="Criscuolo A."/>
        </authorList>
    </citation>
    <scope>NUCLEOTIDE SEQUENCE [LARGE SCALE GENOMIC DNA]</scope>
    <source>
        <strain evidence="7">CIP111667</strain>
    </source>
</reference>
<dbReference type="SUPFAM" id="SSF103473">
    <property type="entry name" value="MFS general substrate transporter"/>
    <property type="match status" value="1"/>
</dbReference>
<sequence>MSQMGTLLLVAGVSGSYGAGGVAAGAIAITNAIGSPLSGAISDRIGQRPVLLVQSVVGSALLALLVVLSTIGAPWQALAAMAGAAGLFLPQVGTMARVRWREIAADKGTDRFRLTSAAFSYEGAADEASFVLGPAIVGLGAAFVSPSGSLILAAVLLAVFGLWFALHPTAAVAAGHPAGPRAGPLLTPLLLGLTLGTLCVGAVFGSVQTGTTALATEAGQAGYAGLLHALLGVGSVVAGLTVAAIPARFTFANRLPVFGAALAVFALPLLAVHSIGALAAVLLVLGLAVAPYLITVYSACEATVDPRRLGAAMMALAASTSLGYALGSSLAGQIADRSGYTGAYAVTVGACVAALALAVVIRPALARAQRADG</sequence>
<feature type="transmembrane region" description="Helical" evidence="5">
    <location>
        <begin position="150"/>
        <end position="173"/>
    </location>
</feature>
<keyword evidence="3 5" id="KW-1133">Transmembrane helix</keyword>
<feature type="domain" description="Major facilitator superfamily (MFS) profile" evidence="6">
    <location>
        <begin position="1"/>
        <end position="171"/>
    </location>
</feature>
<evidence type="ECO:0000256" key="2">
    <source>
        <dbReference type="ARBA" id="ARBA00022692"/>
    </source>
</evidence>
<accession>A0A7M4DK11</accession>
<dbReference type="AlphaFoldDB" id="A0A7M4DK11"/>
<keyword evidence="4 5" id="KW-0472">Membrane</keyword>
<evidence type="ECO:0000313" key="7">
    <source>
        <dbReference type="EMBL" id="VZO37399.1"/>
    </source>
</evidence>
<dbReference type="GO" id="GO:0022857">
    <property type="term" value="F:transmembrane transporter activity"/>
    <property type="evidence" value="ECO:0007669"/>
    <property type="project" value="InterPro"/>
</dbReference>
<dbReference type="InterPro" id="IPR020846">
    <property type="entry name" value="MFS_dom"/>
</dbReference>
<feature type="transmembrane region" description="Helical" evidence="5">
    <location>
        <begin position="252"/>
        <end position="271"/>
    </location>
</feature>
<feature type="transmembrane region" description="Helical" evidence="5">
    <location>
        <begin position="277"/>
        <end position="297"/>
    </location>
</feature>
<keyword evidence="8" id="KW-1185">Reference proteome</keyword>
<evidence type="ECO:0000256" key="4">
    <source>
        <dbReference type="ARBA" id="ARBA00023136"/>
    </source>
</evidence>
<feature type="transmembrane region" description="Helical" evidence="5">
    <location>
        <begin position="50"/>
        <end position="71"/>
    </location>
</feature>
<feature type="transmembrane region" description="Helical" evidence="5">
    <location>
        <begin position="309"/>
        <end position="331"/>
    </location>
</feature>
<name>A0A7M4DK11_9MICO</name>
<keyword evidence="2 5" id="KW-0812">Transmembrane</keyword>
<dbReference type="PANTHER" id="PTHR23542:SF1">
    <property type="entry name" value="MAJOR FACILITATOR SUPERFAMILY (MFS) PROFILE DOMAIN-CONTAINING PROTEIN"/>
    <property type="match status" value="1"/>
</dbReference>
<evidence type="ECO:0000256" key="1">
    <source>
        <dbReference type="ARBA" id="ARBA00004651"/>
    </source>
</evidence>
<dbReference type="PROSITE" id="PS50850">
    <property type="entry name" value="MFS"/>
    <property type="match status" value="2"/>
</dbReference>
<feature type="transmembrane region" description="Helical" evidence="5">
    <location>
        <begin position="77"/>
        <end position="98"/>
    </location>
</feature>
<feature type="transmembrane region" description="Helical" evidence="5">
    <location>
        <begin position="343"/>
        <end position="361"/>
    </location>
</feature>
<evidence type="ECO:0000313" key="8">
    <source>
        <dbReference type="Proteomes" id="UP000419743"/>
    </source>
</evidence>
<gene>
    <name evidence="7" type="ORF">HALOF300_02473</name>
</gene>
<dbReference type="InterPro" id="IPR036259">
    <property type="entry name" value="MFS_trans_sf"/>
</dbReference>
<dbReference type="Pfam" id="PF07690">
    <property type="entry name" value="MFS_1"/>
    <property type="match status" value="1"/>
</dbReference>
<protein>
    <submittedName>
        <fullName evidence="7">Major Facilitator Superfamily protein</fullName>
    </submittedName>
</protein>
<dbReference type="GO" id="GO:0005886">
    <property type="term" value="C:plasma membrane"/>
    <property type="evidence" value="ECO:0007669"/>
    <property type="project" value="UniProtKB-SubCell"/>
</dbReference>
<evidence type="ECO:0000259" key="6">
    <source>
        <dbReference type="PROSITE" id="PS50850"/>
    </source>
</evidence>
<dbReference type="Proteomes" id="UP000419743">
    <property type="component" value="Unassembled WGS sequence"/>
</dbReference>
<feature type="domain" description="Major facilitator superfamily (MFS) profile" evidence="6">
    <location>
        <begin position="189"/>
        <end position="373"/>
    </location>
</feature>
<comment type="caution">
    <text evidence="7">The sequence shown here is derived from an EMBL/GenBank/DDBJ whole genome shotgun (WGS) entry which is preliminary data.</text>
</comment>
<comment type="subcellular location">
    <subcellularLocation>
        <location evidence="1">Cell membrane</location>
        <topology evidence="1">Multi-pass membrane protein</topology>
    </subcellularLocation>
</comment>
<feature type="transmembrane region" description="Helical" evidence="5">
    <location>
        <begin position="6"/>
        <end position="29"/>
    </location>
</feature>
<organism evidence="7 8">
    <name type="scientific">Occultella aeris</name>
    <dbReference type="NCBI Taxonomy" id="2761496"/>
    <lineage>
        <taxon>Bacteria</taxon>
        <taxon>Bacillati</taxon>
        <taxon>Actinomycetota</taxon>
        <taxon>Actinomycetes</taxon>
        <taxon>Micrococcales</taxon>
        <taxon>Ruaniaceae</taxon>
        <taxon>Occultella</taxon>
    </lineage>
</organism>